<dbReference type="Gene3D" id="1.25.40.10">
    <property type="entry name" value="Tetratricopeptide repeat domain"/>
    <property type="match status" value="1"/>
</dbReference>
<dbReference type="AlphaFoldDB" id="A0A2M8J484"/>
<evidence type="ECO:0000313" key="3">
    <source>
        <dbReference type="EMBL" id="PJE37583.1"/>
    </source>
</evidence>
<feature type="domain" description="Bacterial transcriptional activator" evidence="2">
    <location>
        <begin position="344"/>
        <end position="496"/>
    </location>
</feature>
<evidence type="ECO:0000256" key="1">
    <source>
        <dbReference type="PROSITE-ProRule" id="PRU00339"/>
    </source>
</evidence>
<accession>A0A2M8J484</accession>
<dbReference type="GO" id="GO:0003677">
    <property type="term" value="F:DNA binding"/>
    <property type="evidence" value="ECO:0007669"/>
    <property type="project" value="InterPro"/>
</dbReference>
<dbReference type="InterPro" id="IPR011990">
    <property type="entry name" value="TPR-like_helical_dom_sf"/>
</dbReference>
<organism evidence="3 4">
    <name type="scientific">Pseudooceanicola lipolyticus</name>
    <dbReference type="NCBI Taxonomy" id="2029104"/>
    <lineage>
        <taxon>Bacteria</taxon>
        <taxon>Pseudomonadati</taxon>
        <taxon>Pseudomonadota</taxon>
        <taxon>Alphaproteobacteria</taxon>
        <taxon>Rhodobacterales</taxon>
        <taxon>Paracoccaceae</taxon>
        <taxon>Pseudooceanicola</taxon>
    </lineage>
</organism>
<gene>
    <name evidence="3" type="ORF">CVM52_06195</name>
</gene>
<feature type="repeat" description="TPR" evidence="1">
    <location>
        <begin position="412"/>
        <end position="445"/>
    </location>
</feature>
<reference evidence="3 4" key="1">
    <citation type="journal article" date="2018" name="Int. J. Syst. Evol. Microbiol.">
        <title>Pseudooceanicola lipolyticus sp. nov., a marine alphaproteobacterium, reclassification of Oceanicola flagellatus as Pseudooceanicola flagellatus comb. nov. and emended description of the genus Pseudooceanicola.</title>
        <authorList>
            <person name="Huang M.-M."/>
            <person name="Guo L.-L."/>
            <person name="Wu Y.-H."/>
            <person name="Lai Q.-L."/>
            <person name="Shao Z.-Z."/>
            <person name="Wang C.-S."/>
            <person name="Wu M."/>
            <person name="Xu X.-W."/>
        </authorList>
    </citation>
    <scope>NUCLEOTIDE SEQUENCE [LARGE SCALE GENOMIC DNA]</scope>
    <source>
        <strain evidence="3 4">157</strain>
    </source>
</reference>
<dbReference type="RefSeq" id="WP_100161638.1">
    <property type="nucleotide sequence ID" value="NZ_PGTB01000012.1"/>
</dbReference>
<keyword evidence="1" id="KW-0802">TPR repeat</keyword>
<dbReference type="SUPFAM" id="SSF46894">
    <property type="entry name" value="C-terminal effector domain of the bipartite response regulators"/>
    <property type="match status" value="1"/>
</dbReference>
<dbReference type="Proteomes" id="UP000231553">
    <property type="component" value="Unassembled WGS sequence"/>
</dbReference>
<dbReference type="InterPro" id="IPR051677">
    <property type="entry name" value="AfsR-DnrI-RedD_regulator"/>
</dbReference>
<dbReference type="PANTHER" id="PTHR35807">
    <property type="entry name" value="TRANSCRIPTIONAL REGULATOR REDD-RELATED"/>
    <property type="match status" value="1"/>
</dbReference>
<dbReference type="SUPFAM" id="SSF48452">
    <property type="entry name" value="TPR-like"/>
    <property type="match status" value="1"/>
</dbReference>
<dbReference type="GO" id="GO:0006355">
    <property type="term" value="P:regulation of DNA-templated transcription"/>
    <property type="evidence" value="ECO:0007669"/>
    <property type="project" value="InterPro"/>
</dbReference>
<proteinExistence type="predicted"/>
<dbReference type="Pfam" id="PF03704">
    <property type="entry name" value="BTAD"/>
    <property type="match status" value="1"/>
</dbReference>
<dbReference type="SMART" id="SM01043">
    <property type="entry name" value="BTAD"/>
    <property type="match status" value="1"/>
</dbReference>
<dbReference type="InterPro" id="IPR016032">
    <property type="entry name" value="Sig_transdc_resp-reg_C-effctor"/>
</dbReference>
<keyword evidence="4" id="KW-1185">Reference proteome</keyword>
<protein>
    <recommendedName>
        <fullName evidence="2">Bacterial transcriptional activator domain-containing protein</fullName>
    </recommendedName>
</protein>
<name>A0A2M8J484_9RHOB</name>
<evidence type="ECO:0000259" key="2">
    <source>
        <dbReference type="SMART" id="SM01043"/>
    </source>
</evidence>
<comment type="caution">
    <text evidence="3">The sequence shown here is derived from an EMBL/GenBank/DDBJ whole genome shotgun (WGS) entry which is preliminary data.</text>
</comment>
<evidence type="ECO:0000313" key="4">
    <source>
        <dbReference type="Proteomes" id="UP000231553"/>
    </source>
</evidence>
<dbReference type="Gene3D" id="1.10.10.10">
    <property type="entry name" value="Winged helix-like DNA-binding domain superfamily/Winged helix DNA-binding domain"/>
    <property type="match status" value="1"/>
</dbReference>
<dbReference type="OrthoDB" id="8175947at2"/>
<dbReference type="PROSITE" id="PS50005">
    <property type="entry name" value="TPR"/>
    <property type="match status" value="1"/>
</dbReference>
<dbReference type="InterPro" id="IPR005158">
    <property type="entry name" value="BTAD"/>
</dbReference>
<dbReference type="InterPro" id="IPR036388">
    <property type="entry name" value="WH-like_DNA-bd_sf"/>
</dbReference>
<dbReference type="InterPro" id="IPR019734">
    <property type="entry name" value="TPR_rpt"/>
</dbReference>
<dbReference type="EMBL" id="PGTB01000012">
    <property type="protein sequence ID" value="PJE37583.1"/>
    <property type="molecule type" value="Genomic_DNA"/>
</dbReference>
<sequence length="497" mass="55976">MAAAKQIHATAKSFAFFGAKQNALLRSTVRLAKTHLHITGVLHVGPVPLTRTGRIAKIDGFRPEQVLAGELGFDRVPVSFSMIEKELGKRLLETPGGTALTVDMEWGLQTASATANFEGWMAVAQTLAERFDRPIISLYNRSLLIDEHLLAALRGHPAVLAPEGIVPNPHWLPPPLYAKGTLREQVNFWLGGIAPSLIRDNPNADRHAAEGADPMWLLNRGADEPAIPGEDLRERWKIRCFGRLRIYRANGSQVEWAIPGGATMKTKTLFAYLLQQGGKGARTDDLADLLWPEAESAEAARNRLYHTVRGLRQALQGPEGNKSTSYVLRDGTSYVLSPPDRSWLDISAFEQLCRQSQSHLKARDFDEALVCLRAADRLYTGDLFEDIPSEYVDDQERDWCWTRRYWLRDMYLKVQRDAARIYRERAEYSAALSHCQKALKVDPLAEFAHEEAMLAFAAQGRREAIERQYALYSESLSRFDDRPRSAELTKIFHSLVK</sequence>